<dbReference type="InterPro" id="IPR003593">
    <property type="entry name" value="AAA+_ATPase"/>
</dbReference>
<dbReference type="SMART" id="SM00382">
    <property type="entry name" value="AAA"/>
    <property type="match status" value="1"/>
</dbReference>
<proteinExistence type="inferred from homology"/>
<dbReference type="InterPro" id="IPR050921">
    <property type="entry name" value="T4SS_GSP_E_ATPase"/>
</dbReference>
<dbReference type="PANTHER" id="PTHR30486">
    <property type="entry name" value="TWITCHING MOTILITY PROTEIN PILT"/>
    <property type="match status" value="1"/>
</dbReference>
<evidence type="ECO:0000256" key="1">
    <source>
        <dbReference type="ARBA" id="ARBA00006611"/>
    </source>
</evidence>
<protein>
    <submittedName>
        <fullName evidence="3">Pilus retraction protein PilT</fullName>
    </submittedName>
</protein>
<dbReference type="Gene3D" id="3.40.50.300">
    <property type="entry name" value="P-loop containing nucleotide triphosphate hydrolases"/>
    <property type="match status" value="1"/>
</dbReference>
<dbReference type="Pfam" id="PF00437">
    <property type="entry name" value="T2SSE"/>
    <property type="match status" value="1"/>
</dbReference>
<gene>
    <name evidence="3" type="ORF">LEA_17253</name>
</gene>
<comment type="caution">
    <text evidence="3">The sequence shown here is derived from an EMBL/GenBank/DDBJ whole genome shotgun (WGS) entry which is preliminary data.</text>
</comment>
<feature type="non-terminal residue" evidence="3">
    <location>
        <position position="168"/>
    </location>
</feature>
<comment type="similarity">
    <text evidence="1">Belongs to the GSP E family.</text>
</comment>
<dbReference type="InterPro" id="IPR027417">
    <property type="entry name" value="P-loop_NTPase"/>
</dbReference>
<evidence type="ECO:0000313" key="3">
    <source>
        <dbReference type="EMBL" id="EKC51726.1"/>
    </source>
</evidence>
<evidence type="ECO:0000259" key="2">
    <source>
        <dbReference type="PROSITE" id="PS00662"/>
    </source>
</evidence>
<dbReference type="AlphaFoldDB" id="K1SWW4"/>
<dbReference type="SUPFAM" id="SSF52540">
    <property type="entry name" value="P-loop containing nucleoside triphosphate hydrolases"/>
    <property type="match status" value="1"/>
</dbReference>
<dbReference type="PANTHER" id="PTHR30486:SF16">
    <property type="entry name" value="TWITCHING MOTILITY PROTEIN PILT"/>
    <property type="match status" value="1"/>
</dbReference>
<dbReference type="EMBL" id="AJWY01011803">
    <property type="protein sequence ID" value="EKC51726.1"/>
    <property type="molecule type" value="Genomic_DNA"/>
</dbReference>
<organism evidence="3">
    <name type="scientific">human gut metagenome</name>
    <dbReference type="NCBI Taxonomy" id="408170"/>
    <lineage>
        <taxon>unclassified sequences</taxon>
        <taxon>metagenomes</taxon>
        <taxon>organismal metagenomes</taxon>
    </lineage>
</organism>
<dbReference type="InterPro" id="IPR001482">
    <property type="entry name" value="T2SS/T4SS_dom"/>
</dbReference>
<reference evidence="3" key="1">
    <citation type="journal article" date="2013" name="Environ. Microbiol.">
        <title>Microbiota from the distal guts of lean and obese adolescents exhibit partial functional redundancy besides clear differences in community structure.</title>
        <authorList>
            <person name="Ferrer M."/>
            <person name="Ruiz A."/>
            <person name="Lanza F."/>
            <person name="Haange S.B."/>
            <person name="Oberbach A."/>
            <person name="Till H."/>
            <person name="Bargiela R."/>
            <person name="Campoy C."/>
            <person name="Segura M.T."/>
            <person name="Richter M."/>
            <person name="von Bergen M."/>
            <person name="Seifert J."/>
            <person name="Suarez A."/>
        </authorList>
    </citation>
    <scope>NUCLEOTIDE SEQUENCE</scope>
</reference>
<dbReference type="GO" id="GO:0016887">
    <property type="term" value="F:ATP hydrolysis activity"/>
    <property type="evidence" value="ECO:0007669"/>
    <property type="project" value="InterPro"/>
</dbReference>
<dbReference type="PROSITE" id="PS00662">
    <property type="entry name" value="T2SP_E"/>
    <property type="match status" value="1"/>
</dbReference>
<accession>K1SWW4</accession>
<sequence>MAAVIRVVEFDIPDYNELNIPQEIITDTVARTKGLVLVTGPAGGGKSTTLACIIDEINKQRNSHIITLEDPIEYLHKNKKSIISQREINSDSKSYIVALRACLRQSPDVILLGEMRDYETISTALTAAETGHLVISTLHSVGAQNTIDRIIDIFPPSQQQQVRIQSFS</sequence>
<feature type="domain" description="Bacterial type II secretion system protein E" evidence="2">
    <location>
        <begin position="103"/>
        <end position="117"/>
    </location>
</feature>
<name>K1SWW4_9ZZZZ</name>